<evidence type="ECO:0000256" key="2">
    <source>
        <dbReference type="ARBA" id="ARBA00023002"/>
    </source>
</evidence>
<gene>
    <name evidence="6" type="ORF">CFK40_14300</name>
</gene>
<dbReference type="CDD" id="cd08551">
    <property type="entry name" value="Fe-ADH"/>
    <property type="match status" value="1"/>
</dbReference>
<keyword evidence="7" id="KW-1185">Reference proteome</keyword>
<organism evidence="6 7">
    <name type="scientific">Virgibacillus necropolis</name>
    <dbReference type="NCBI Taxonomy" id="163877"/>
    <lineage>
        <taxon>Bacteria</taxon>
        <taxon>Bacillati</taxon>
        <taxon>Bacillota</taxon>
        <taxon>Bacilli</taxon>
        <taxon>Bacillales</taxon>
        <taxon>Bacillaceae</taxon>
        <taxon>Virgibacillus</taxon>
    </lineage>
</organism>
<dbReference type="GO" id="GO:0046872">
    <property type="term" value="F:metal ion binding"/>
    <property type="evidence" value="ECO:0007669"/>
    <property type="project" value="InterPro"/>
</dbReference>
<dbReference type="Pfam" id="PF00465">
    <property type="entry name" value="Fe-ADH"/>
    <property type="match status" value="1"/>
</dbReference>
<dbReference type="PANTHER" id="PTHR11496">
    <property type="entry name" value="ALCOHOL DEHYDROGENASE"/>
    <property type="match status" value="1"/>
</dbReference>
<dbReference type="InterPro" id="IPR056798">
    <property type="entry name" value="ADH_Fe_C"/>
</dbReference>
<evidence type="ECO:0000259" key="4">
    <source>
        <dbReference type="Pfam" id="PF00465"/>
    </source>
</evidence>
<dbReference type="Proteomes" id="UP000204391">
    <property type="component" value="Chromosome"/>
</dbReference>
<evidence type="ECO:0000313" key="7">
    <source>
        <dbReference type="Proteomes" id="UP000204391"/>
    </source>
</evidence>
<evidence type="ECO:0000259" key="5">
    <source>
        <dbReference type="Pfam" id="PF25137"/>
    </source>
</evidence>
<keyword evidence="3" id="KW-0520">NAD</keyword>
<protein>
    <submittedName>
        <fullName evidence="6">Alcohol dehydrogenase</fullName>
    </submittedName>
</protein>
<dbReference type="SUPFAM" id="SSF56796">
    <property type="entry name" value="Dehydroquinate synthase-like"/>
    <property type="match status" value="1"/>
</dbReference>
<dbReference type="FunFam" id="1.20.1090.10:FF:000001">
    <property type="entry name" value="Aldehyde-alcohol dehydrogenase"/>
    <property type="match status" value="1"/>
</dbReference>
<evidence type="ECO:0000256" key="1">
    <source>
        <dbReference type="ARBA" id="ARBA00007358"/>
    </source>
</evidence>
<dbReference type="InterPro" id="IPR001670">
    <property type="entry name" value="ADH_Fe/GldA"/>
</dbReference>
<sequence length="395" mass="42596">MATLSLPNQIEIGAGCINQLGKIISASGASKPLIIMDAFLAQAPVSLQEKVQRILQQEQLEFELFSDYAGEPTVDHVQAALHSLASSHADCVVAIGGGSAIDISKAVSLFGLNPEMKWSNIVSQSRLKRLPLIAIPTTAGTGSEATGIMVITDIKAGVKMNPGHPHLIPDTAILDPELTVSLPQHFTAFTGLDALTHAIEAYVSNRSSAMTDLYALKAIRMIGEALPKVYEDGSNVKERENMILASCYAGIAFFNSSTNLAHAAGRALGTRFHIPHGLSVALLLPYVMQFGIKDAEDRYQEIAIALGEDSSKEPSELAQSSIDFIENFNEQFGIWDAAQKYIKNIDLLSESMPILIEDALSGNGITTNRKVPSYSDIEKIFVSLSDRISKVKIND</sequence>
<dbReference type="AlphaFoldDB" id="A0A221MEK0"/>
<dbReference type="RefSeq" id="WP_089532976.1">
    <property type="nucleotide sequence ID" value="NZ_CP022437.1"/>
</dbReference>
<dbReference type="FunFam" id="3.40.50.1970:FF:000003">
    <property type="entry name" value="Alcohol dehydrogenase, iron-containing"/>
    <property type="match status" value="1"/>
</dbReference>
<dbReference type="Pfam" id="PF25137">
    <property type="entry name" value="ADH_Fe_C"/>
    <property type="match status" value="1"/>
</dbReference>
<comment type="similarity">
    <text evidence="1">Belongs to the iron-containing alcohol dehydrogenase family.</text>
</comment>
<evidence type="ECO:0000256" key="3">
    <source>
        <dbReference type="ARBA" id="ARBA00023027"/>
    </source>
</evidence>
<dbReference type="EMBL" id="CP022437">
    <property type="protein sequence ID" value="ASN06106.1"/>
    <property type="molecule type" value="Genomic_DNA"/>
</dbReference>
<name>A0A221MEK0_9BACI</name>
<dbReference type="InterPro" id="IPR039697">
    <property type="entry name" value="Alcohol_dehydrogenase_Fe"/>
</dbReference>
<evidence type="ECO:0000313" key="6">
    <source>
        <dbReference type="EMBL" id="ASN06106.1"/>
    </source>
</evidence>
<dbReference type="KEGG" id="vne:CFK40_14300"/>
<dbReference type="OrthoDB" id="9815791at2"/>
<dbReference type="PROSITE" id="PS00913">
    <property type="entry name" value="ADH_IRON_1"/>
    <property type="match status" value="1"/>
</dbReference>
<dbReference type="InterPro" id="IPR018211">
    <property type="entry name" value="ADH_Fe_CS"/>
</dbReference>
<dbReference type="PANTHER" id="PTHR11496:SF102">
    <property type="entry name" value="ALCOHOL DEHYDROGENASE 4"/>
    <property type="match status" value="1"/>
</dbReference>
<feature type="domain" description="Fe-containing alcohol dehydrogenase-like C-terminal" evidence="5">
    <location>
        <begin position="187"/>
        <end position="382"/>
    </location>
</feature>
<proteinExistence type="inferred from homology"/>
<feature type="domain" description="Alcohol dehydrogenase iron-type/glycerol dehydrogenase GldA" evidence="4">
    <location>
        <begin position="7"/>
        <end position="176"/>
    </location>
</feature>
<accession>A0A221MEK0</accession>
<keyword evidence="2" id="KW-0560">Oxidoreductase</keyword>
<dbReference type="Gene3D" id="3.40.50.1970">
    <property type="match status" value="1"/>
</dbReference>
<dbReference type="Gene3D" id="1.20.1090.10">
    <property type="entry name" value="Dehydroquinate synthase-like - alpha domain"/>
    <property type="match status" value="1"/>
</dbReference>
<dbReference type="GO" id="GO:0004022">
    <property type="term" value="F:alcohol dehydrogenase (NAD+) activity"/>
    <property type="evidence" value="ECO:0007669"/>
    <property type="project" value="UniProtKB-ARBA"/>
</dbReference>
<reference evidence="6 7" key="1">
    <citation type="journal article" date="2003" name="Int. J. Syst. Evol. Microbiol.">
        <title>Virgibacillus carmonensis sp. nov., Virgibacillus necropolis sp. nov. and Virgibacillus picturae sp. nov., three novel species isolated from deteriorated mural paintings, transfer of the species of the genus salibacillus to Virgibacillus, as Virgibacillus marismortui comb. nov. and Virgibacillus salexigens comb. nov., and emended description of the genus Virgibacillus.</title>
        <authorList>
            <person name="Heyrman J."/>
            <person name="Logan N.A."/>
            <person name="Busse H.J."/>
            <person name="Balcaen A."/>
            <person name="Lebbe L."/>
            <person name="Rodriguez-Diaz M."/>
            <person name="Swings J."/>
            <person name="De Vos P."/>
        </authorList>
    </citation>
    <scope>NUCLEOTIDE SEQUENCE [LARGE SCALE GENOMIC DNA]</scope>
    <source>
        <strain evidence="6 7">LMG 19488</strain>
    </source>
</reference>